<dbReference type="Pfam" id="PF01168">
    <property type="entry name" value="Ala_racemase_N"/>
    <property type="match status" value="1"/>
</dbReference>
<name>E0I3H1_9BACL</name>
<reference evidence="6 7" key="1">
    <citation type="submission" date="2010-07" db="EMBL/GenBank/DDBJ databases">
        <title>The draft genome of Paenibacillus curdlanolyticus YK9.</title>
        <authorList>
            <consortium name="US DOE Joint Genome Institute (JGI-PGF)"/>
            <person name="Lucas S."/>
            <person name="Copeland A."/>
            <person name="Lapidus A."/>
            <person name="Cheng J.-F."/>
            <person name="Bruce D."/>
            <person name="Goodwin L."/>
            <person name="Pitluck S."/>
            <person name="Land M.L."/>
            <person name="Hauser L."/>
            <person name="Chang Y.-J."/>
            <person name="Jeffries C."/>
            <person name="Anderson I.J."/>
            <person name="Johnson E."/>
            <person name="Loganathan U."/>
            <person name="Mulhopadhyay B."/>
            <person name="Kyrpides N."/>
            <person name="Woyke T.J."/>
        </authorList>
    </citation>
    <scope>NUCLEOTIDE SEQUENCE [LARGE SCALE GENOMIC DNA]</scope>
    <source>
        <strain evidence="6 7">YK9</strain>
    </source>
</reference>
<dbReference type="FunFam" id="3.20.20.10:FF:000018">
    <property type="entry name" value="Pyridoxal phosphate homeostasis protein"/>
    <property type="match status" value="1"/>
</dbReference>
<sequence length="238" mass="26839">MNLLSTLAERIQEVDKRITAACERSGRDRRDVNVVAVTKYVSLETVRDVVAHDVLHLGENRWQNAKPKWEAFNEQPANEQPVWHYIGSLQSKKAKDVIGKFTYIHSLDRISLVEAIADRADKLGLVVPCFIQVNVSGEASKQGLEPEELESFIRTLKQFPSIKPIGLMTMAPFEAEPEETRPVFRELRLLRDKLNAQGILDEPLTELSMGMSNDFEVAIEEGATWVRLGTILVGKEEA</sequence>
<evidence type="ECO:0000313" key="7">
    <source>
        <dbReference type="Proteomes" id="UP000005387"/>
    </source>
</evidence>
<evidence type="ECO:0000256" key="3">
    <source>
        <dbReference type="PIRSR" id="PIRSR004848-1"/>
    </source>
</evidence>
<evidence type="ECO:0000256" key="2">
    <source>
        <dbReference type="HAMAP-Rule" id="MF_02087"/>
    </source>
</evidence>
<dbReference type="RefSeq" id="WP_006036363.1">
    <property type="nucleotide sequence ID" value="NZ_AEDD01000001.1"/>
</dbReference>
<dbReference type="Gene3D" id="3.20.20.10">
    <property type="entry name" value="Alanine racemase"/>
    <property type="match status" value="1"/>
</dbReference>
<keyword evidence="7" id="KW-1185">Reference proteome</keyword>
<dbReference type="NCBIfam" id="TIGR00044">
    <property type="entry name" value="YggS family pyridoxal phosphate-dependent enzyme"/>
    <property type="match status" value="1"/>
</dbReference>
<dbReference type="InterPro" id="IPR001608">
    <property type="entry name" value="Ala_racemase_N"/>
</dbReference>
<proteinExistence type="inferred from homology"/>
<comment type="function">
    <text evidence="2">Pyridoxal 5'-phosphate (PLP)-binding protein, which is involved in PLP homeostasis.</text>
</comment>
<dbReference type="PIRSF" id="PIRSF004848">
    <property type="entry name" value="YBL036c_PLPDEIII"/>
    <property type="match status" value="1"/>
</dbReference>
<dbReference type="PANTHER" id="PTHR10146">
    <property type="entry name" value="PROLINE SYNTHETASE CO-TRANSCRIBED BACTERIAL HOMOLOG PROTEIN"/>
    <property type="match status" value="1"/>
</dbReference>
<dbReference type="Proteomes" id="UP000005387">
    <property type="component" value="Unassembled WGS sequence"/>
</dbReference>
<feature type="modified residue" description="N6-(pyridoxal phosphate)lysine" evidence="2 3">
    <location>
        <position position="39"/>
    </location>
</feature>
<evidence type="ECO:0000313" key="6">
    <source>
        <dbReference type="EMBL" id="EFM12835.1"/>
    </source>
</evidence>
<dbReference type="GO" id="GO:0030170">
    <property type="term" value="F:pyridoxal phosphate binding"/>
    <property type="evidence" value="ECO:0007669"/>
    <property type="project" value="UniProtKB-UniRule"/>
</dbReference>
<feature type="domain" description="Alanine racemase N-terminal" evidence="5">
    <location>
        <begin position="34"/>
        <end position="235"/>
    </location>
</feature>
<protein>
    <recommendedName>
        <fullName evidence="2">Pyridoxal phosphate homeostasis protein</fullName>
        <shortName evidence="2">PLP homeostasis protein</shortName>
    </recommendedName>
</protein>
<dbReference type="eggNOG" id="COG0325">
    <property type="taxonomic scope" value="Bacteria"/>
</dbReference>
<dbReference type="EMBL" id="AEDD01000001">
    <property type="protein sequence ID" value="EFM12835.1"/>
    <property type="molecule type" value="Genomic_DNA"/>
</dbReference>
<organism evidence="6 7">
    <name type="scientific">Paenibacillus curdlanolyticus YK9</name>
    <dbReference type="NCBI Taxonomy" id="717606"/>
    <lineage>
        <taxon>Bacteria</taxon>
        <taxon>Bacillati</taxon>
        <taxon>Bacillota</taxon>
        <taxon>Bacilli</taxon>
        <taxon>Bacillales</taxon>
        <taxon>Paenibacillaceae</taxon>
        <taxon>Paenibacillus</taxon>
    </lineage>
</organism>
<dbReference type="HAMAP" id="MF_02087">
    <property type="entry name" value="PLP_homeostasis"/>
    <property type="match status" value="1"/>
</dbReference>
<dbReference type="CDD" id="cd00635">
    <property type="entry name" value="PLPDE_III_YBL036c_like"/>
    <property type="match status" value="1"/>
</dbReference>
<dbReference type="STRING" id="717606.PaecuDRAFT_0346"/>
<dbReference type="SUPFAM" id="SSF51419">
    <property type="entry name" value="PLP-binding barrel"/>
    <property type="match status" value="1"/>
</dbReference>
<dbReference type="PANTHER" id="PTHR10146:SF14">
    <property type="entry name" value="PYRIDOXAL PHOSPHATE HOMEOSTASIS PROTEIN"/>
    <property type="match status" value="1"/>
</dbReference>
<evidence type="ECO:0000259" key="5">
    <source>
        <dbReference type="Pfam" id="PF01168"/>
    </source>
</evidence>
<keyword evidence="1 2" id="KW-0663">Pyridoxal phosphate</keyword>
<dbReference type="InterPro" id="IPR029066">
    <property type="entry name" value="PLP-binding_barrel"/>
</dbReference>
<evidence type="ECO:0000256" key="4">
    <source>
        <dbReference type="RuleBase" id="RU004514"/>
    </source>
</evidence>
<evidence type="ECO:0000256" key="1">
    <source>
        <dbReference type="ARBA" id="ARBA00022898"/>
    </source>
</evidence>
<accession>E0I3H1</accession>
<comment type="cofactor">
    <cofactor evidence="3">
        <name>pyridoxal 5'-phosphate</name>
        <dbReference type="ChEBI" id="CHEBI:597326"/>
    </cofactor>
</comment>
<dbReference type="InterPro" id="IPR011078">
    <property type="entry name" value="PyrdxlP_homeostasis"/>
</dbReference>
<gene>
    <name evidence="6" type="ORF">PaecuDRAFT_0346</name>
</gene>
<comment type="similarity">
    <text evidence="2 4">Belongs to the pyridoxal phosphate-binding protein YggS/PROSC family.</text>
</comment>
<dbReference type="AlphaFoldDB" id="E0I3H1"/>